<evidence type="ECO:0000313" key="2">
    <source>
        <dbReference type="EMBL" id="EEF39795.1"/>
    </source>
</evidence>
<dbReference type="AlphaFoldDB" id="B9S9C5"/>
<dbReference type="EMBL" id="EQ973896">
    <property type="protein sequence ID" value="EEF39795.1"/>
    <property type="molecule type" value="Genomic_DNA"/>
</dbReference>
<organism evidence="2 3">
    <name type="scientific">Ricinus communis</name>
    <name type="common">Castor bean</name>
    <dbReference type="NCBI Taxonomy" id="3988"/>
    <lineage>
        <taxon>Eukaryota</taxon>
        <taxon>Viridiplantae</taxon>
        <taxon>Streptophyta</taxon>
        <taxon>Embryophyta</taxon>
        <taxon>Tracheophyta</taxon>
        <taxon>Spermatophyta</taxon>
        <taxon>Magnoliopsida</taxon>
        <taxon>eudicotyledons</taxon>
        <taxon>Gunneridae</taxon>
        <taxon>Pentapetalae</taxon>
        <taxon>rosids</taxon>
        <taxon>fabids</taxon>
        <taxon>Malpighiales</taxon>
        <taxon>Euphorbiaceae</taxon>
        <taxon>Acalyphoideae</taxon>
        <taxon>Acalypheae</taxon>
        <taxon>Ricinus</taxon>
    </lineage>
</organism>
<feature type="compositionally biased region" description="Acidic residues" evidence="1">
    <location>
        <begin position="33"/>
        <end position="54"/>
    </location>
</feature>
<evidence type="ECO:0008006" key="4">
    <source>
        <dbReference type="Google" id="ProtNLM"/>
    </source>
</evidence>
<keyword evidence="3" id="KW-1185">Reference proteome</keyword>
<gene>
    <name evidence="2" type="ORF">RCOM_0973350</name>
</gene>
<proteinExistence type="predicted"/>
<reference evidence="3" key="1">
    <citation type="journal article" date="2010" name="Nat. Biotechnol.">
        <title>Draft genome sequence of the oilseed species Ricinus communis.</title>
        <authorList>
            <person name="Chan A.P."/>
            <person name="Crabtree J."/>
            <person name="Zhao Q."/>
            <person name="Lorenzi H."/>
            <person name="Orvis J."/>
            <person name="Puiu D."/>
            <person name="Melake-Berhan A."/>
            <person name="Jones K.M."/>
            <person name="Redman J."/>
            <person name="Chen G."/>
            <person name="Cahoon E.B."/>
            <person name="Gedil M."/>
            <person name="Stanke M."/>
            <person name="Haas B.J."/>
            <person name="Wortman J.R."/>
            <person name="Fraser-Liggett C.M."/>
            <person name="Ravel J."/>
            <person name="Rabinowicz P.D."/>
        </authorList>
    </citation>
    <scope>NUCLEOTIDE SEQUENCE [LARGE SCALE GENOMIC DNA]</scope>
    <source>
        <strain evidence="3">cv. Hale</strain>
    </source>
</reference>
<dbReference type="InParanoid" id="B9S9C5"/>
<feature type="region of interest" description="Disordered" evidence="1">
    <location>
        <begin position="33"/>
        <end position="55"/>
    </location>
</feature>
<name>B9S9C5_RICCO</name>
<sequence>MINTEVNIGIVCSEGIQHARNDQPCQDDGEIINDFEDSGEEEYDTSYSNEEGDLEINPNRKRKKHVVYNQKYDHNKLEFVPELVFYNATQPKEAMHRWGICGGYNLRWPRSSKKKWKLHVLVAANGGCML</sequence>
<evidence type="ECO:0000256" key="1">
    <source>
        <dbReference type="SAM" id="MobiDB-lite"/>
    </source>
</evidence>
<dbReference type="Proteomes" id="UP000008311">
    <property type="component" value="Unassembled WGS sequence"/>
</dbReference>
<protein>
    <recommendedName>
        <fullName evidence="4">Transposase MuDR plant domain-containing protein</fullName>
    </recommendedName>
</protein>
<evidence type="ECO:0000313" key="3">
    <source>
        <dbReference type="Proteomes" id="UP000008311"/>
    </source>
</evidence>
<accession>B9S9C5</accession>